<dbReference type="EMBL" id="LTDL01000028">
    <property type="protein sequence ID" value="OAG30435.1"/>
    <property type="molecule type" value="Genomic_DNA"/>
</dbReference>
<dbReference type="RefSeq" id="XP_067544692.1">
    <property type="nucleotide sequence ID" value="XM_067689395.1"/>
</dbReference>
<dbReference type="AlphaFoldDB" id="A0A177EEP9"/>
<feature type="chain" id="PRO_5008060373" evidence="1">
    <location>
        <begin position="26"/>
        <end position="336"/>
    </location>
</feature>
<comment type="caution">
    <text evidence="2">The sequence shown here is derived from an EMBL/GenBank/DDBJ whole genome shotgun (WGS) entry which is preliminary data.</text>
</comment>
<keyword evidence="3" id="KW-1185">Reference proteome</keyword>
<gene>
    <name evidence="2" type="ORF">NEDG_01977</name>
</gene>
<proteinExistence type="predicted"/>
<evidence type="ECO:0000313" key="3">
    <source>
        <dbReference type="Proteomes" id="UP000185944"/>
    </source>
</evidence>
<keyword evidence="1" id="KW-0732">Signal</keyword>
<dbReference type="Proteomes" id="UP000185944">
    <property type="component" value="Unassembled WGS sequence"/>
</dbReference>
<evidence type="ECO:0000313" key="2">
    <source>
        <dbReference type="EMBL" id="OAG30435.1"/>
    </source>
</evidence>
<sequence length="336" mass="37156">MIVIRKSRLCVLACTAMFVLRSVGGKLTSSDFRQVMVEVLEKCKCDSPDVEMRDDICYIKNPTITIIVNNHYRSKASIPRLDDYHKCFKTLHIQGMASNIGNTLADVLKTHAAIGVVGEFVSSLGSITATTLIISDLHKDPIDLSIRIAMEAADLAGGLDILTDLAYKGLIDDMVKKVAEFVILGRVKYIGKFGYRILNRSGVVDSMIAEVLSSRTDAYVTNLILQNIRHDAVVQVLTYLSFRPVLDTITLSGKGFTNFAVLDSLVLSQKGKYTISLVDVSRAPGVDEIYSSFMDFHHITKINFPPNYTPPPPPDNPIVEGFTNLARGCWSVFKPY</sequence>
<accession>A0A177EEP9</accession>
<dbReference type="VEuPathDB" id="MicrosporidiaDB:NEDG_01977"/>
<evidence type="ECO:0000256" key="1">
    <source>
        <dbReference type="SAM" id="SignalP"/>
    </source>
</evidence>
<protein>
    <submittedName>
        <fullName evidence="2">Uncharacterized protein</fullName>
    </submittedName>
</protein>
<dbReference type="GeneID" id="93648327"/>
<organism evidence="2 3">
    <name type="scientific">Nematocida displodere</name>
    <dbReference type="NCBI Taxonomy" id="1805483"/>
    <lineage>
        <taxon>Eukaryota</taxon>
        <taxon>Fungi</taxon>
        <taxon>Fungi incertae sedis</taxon>
        <taxon>Microsporidia</taxon>
        <taxon>Nematocida</taxon>
    </lineage>
</organism>
<reference evidence="2 3" key="1">
    <citation type="submission" date="2016-02" db="EMBL/GenBank/DDBJ databases">
        <title>Discovery of a natural microsporidian pathogen with a broad tissue tropism in Caenorhabditis elegans.</title>
        <authorList>
            <person name="Luallen R.J."/>
            <person name="Reinke A.W."/>
            <person name="Tong L."/>
            <person name="Botts M.R."/>
            <person name="Felix M.-A."/>
            <person name="Troemel E.R."/>
        </authorList>
    </citation>
    <scope>NUCLEOTIDE SEQUENCE [LARGE SCALE GENOMIC DNA]</scope>
    <source>
        <strain evidence="2 3">JUm2807</strain>
    </source>
</reference>
<feature type="signal peptide" evidence="1">
    <location>
        <begin position="1"/>
        <end position="25"/>
    </location>
</feature>
<name>A0A177EEP9_9MICR</name>